<feature type="domain" description="C2H2-type" evidence="10">
    <location>
        <begin position="269"/>
        <end position="296"/>
    </location>
</feature>
<dbReference type="PANTHER" id="PTHR19818:SF139">
    <property type="entry name" value="PAIR-RULE PROTEIN ODD-PAIRED"/>
    <property type="match status" value="1"/>
</dbReference>
<feature type="domain" description="C2H2-type" evidence="10">
    <location>
        <begin position="381"/>
        <end position="408"/>
    </location>
</feature>
<evidence type="ECO:0000256" key="7">
    <source>
        <dbReference type="PROSITE-ProRule" id="PRU00042"/>
    </source>
</evidence>
<dbReference type="PROSITE" id="PS50157">
    <property type="entry name" value="ZINC_FINGER_C2H2_2"/>
    <property type="match status" value="8"/>
</dbReference>
<gene>
    <name evidence="12" type="ORF">g.10993</name>
</gene>
<dbReference type="InterPro" id="IPR050329">
    <property type="entry name" value="GLI_C2H2-zinc-finger"/>
</dbReference>
<keyword evidence="3" id="KW-0677">Repeat</keyword>
<feature type="domain" description="C2H2-type" evidence="10">
    <location>
        <begin position="409"/>
        <end position="436"/>
    </location>
</feature>
<sequence>MKLKLTLENVNVRNLNLKEICRFCLSNKGILLSIFGSGEGDHLGLYELPSQIKSILSIEIEKEDGLPSLICHSCLFNVERSLNFKNQCEQADSMLRSFIRERECEENQINEIKHTSCQGEVLKDNLDYHTQPSDLVKETEENHENTGDLNDSDNVEVDENNLNKTEENEEQVNTEVNATPKPEAAFEVEEGMNDVEEGMFGSEPFSLDLCSVRLQSECQDDQDADMVLYPSTQFTDEDQWSDSASDISEESVDPALNQWSHGGTGVNSCHCSACNKAFATIADLQRHQLIHRQEPPYPCDYCDQEFEEKTLLKAHWRIHAKNKPHMCLTCGEAYLERTDLVKHFAVHDVIKPYHCPGCGKAFAYKSDLRKHAIIHTGARPFKCPVCSKTFTRSTNLNKHARVHSGRRPYPCEHCDKMFSSRGDLVRHAVIHTGEKPYACLICSLAFNRKDKLSRHERVHMTDRPFVCPECPTSFHRKEELTKHSRFHHFKPDPEYFKSTE</sequence>
<dbReference type="FunFam" id="3.30.160.60:FF:001498">
    <property type="entry name" value="Zinc finger protein 404"/>
    <property type="match status" value="1"/>
</dbReference>
<evidence type="ECO:0000256" key="8">
    <source>
        <dbReference type="PROSITE-ProRule" id="PRU01263"/>
    </source>
</evidence>
<dbReference type="InterPro" id="IPR036236">
    <property type="entry name" value="Znf_C2H2_sf"/>
</dbReference>
<dbReference type="InterPro" id="IPR012934">
    <property type="entry name" value="Znf_AD"/>
</dbReference>
<dbReference type="PROSITE" id="PS00028">
    <property type="entry name" value="ZINC_FINGER_C2H2_1"/>
    <property type="match status" value="8"/>
</dbReference>
<dbReference type="SUPFAM" id="SSF57667">
    <property type="entry name" value="beta-beta-alpha zinc fingers"/>
    <property type="match status" value="4"/>
</dbReference>
<dbReference type="SMART" id="SM00355">
    <property type="entry name" value="ZnF_C2H2"/>
    <property type="match status" value="8"/>
</dbReference>
<feature type="domain" description="ZAD" evidence="11">
    <location>
        <begin position="19"/>
        <end position="98"/>
    </location>
</feature>
<feature type="compositionally biased region" description="Basic and acidic residues" evidence="9">
    <location>
        <begin position="137"/>
        <end position="146"/>
    </location>
</feature>
<dbReference type="Gene3D" id="3.30.160.60">
    <property type="entry name" value="Classic Zinc Finger"/>
    <property type="match status" value="7"/>
</dbReference>
<keyword evidence="2 8" id="KW-0479">Metal-binding</keyword>
<dbReference type="PANTHER" id="PTHR19818">
    <property type="entry name" value="ZINC FINGER PROTEIN ZIC AND GLI"/>
    <property type="match status" value="1"/>
</dbReference>
<feature type="domain" description="C2H2-type" evidence="10">
    <location>
        <begin position="437"/>
        <end position="464"/>
    </location>
</feature>
<reference evidence="12" key="1">
    <citation type="submission" date="2015-11" db="EMBL/GenBank/DDBJ databases">
        <title>De novo transcriptome assembly of four potential Pierce s Disease insect vectors from Arizona vineyards.</title>
        <authorList>
            <person name="Tassone E.E."/>
        </authorList>
    </citation>
    <scope>NUCLEOTIDE SEQUENCE</scope>
</reference>
<feature type="domain" description="C2H2-type" evidence="10">
    <location>
        <begin position="353"/>
        <end position="380"/>
    </location>
</feature>
<dbReference type="EMBL" id="GECU01012096">
    <property type="protein sequence ID" value="JAS95610.1"/>
    <property type="molecule type" value="Transcribed_RNA"/>
</dbReference>
<feature type="binding site" evidence="8">
    <location>
        <position position="24"/>
    </location>
    <ligand>
        <name>Zn(2+)</name>
        <dbReference type="ChEBI" id="CHEBI:29105"/>
    </ligand>
</feature>
<evidence type="ECO:0000256" key="3">
    <source>
        <dbReference type="ARBA" id="ARBA00022737"/>
    </source>
</evidence>
<feature type="domain" description="C2H2-type" evidence="10">
    <location>
        <begin position="297"/>
        <end position="324"/>
    </location>
</feature>
<feature type="domain" description="C2H2-type" evidence="10">
    <location>
        <begin position="465"/>
        <end position="493"/>
    </location>
</feature>
<dbReference type="GO" id="GO:0045944">
    <property type="term" value="P:positive regulation of transcription by RNA polymerase II"/>
    <property type="evidence" value="ECO:0007669"/>
    <property type="project" value="UniProtKB-ARBA"/>
</dbReference>
<dbReference type="FunFam" id="3.30.160.60:FF:000005">
    <property type="entry name" value="Zinc finger protein 14 homolog"/>
    <property type="match status" value="1"/>
</dbReference>
<dbReference type="SUPFAM" id="SSF57716">
    <property type="entry name" value="Glucocorticoid receptor-like (DNA-binding domain)"/>
    <property type="match status" value="1"/>
</dbReference>
<evidence type="ECO:0000256" key="6">
    <source>
        <dbReference type="ARBA" id="ARBA00023242"/>
    </source>
</evidence>
<evidence type="ECO:0000259" key="10">
    <source>
        <dbReference type="PROSITE" id="PS50157"/>
    </source>
</evidence>
<dbReference type="GO" id="GO:0008270">
    <property type="term" value="F:zinc ion binding"/>
    <property type="evidence" value="ECO:0007669"/>
    <property type="project" value="UniProtKB-UniRule"/>
</dbReference>
<dbReference type="FunFam" id="3.30.160.60:FF:000690">
    <property type="entry name" value="Zinc finger protein 354C"/>
    <property type="match status" value="2"/>
</dbReference>
<feature type="binding site" evidence="8">
    <location>
        <position position="71"/>
    </location>
    <ligand>
        <name>Zn(2+)</name>
        <dbReference type="ChEBI" id="CHEBI:29105"/>
    </ligand>
</feature>
<feature type="binding site" evidence="8">
    <location>
        <position position="21"/>
    </location>
    <ligand>
        <name>Zn(2+)</name>
        <dbReference type="ChEBI" id="CHEBI:29105"/>
    </ligand>
</feature>
<dbReference type="Gene3D" id="3.40.1800.20">
    <property type="match status" value="1"/>
</dbReference>
<dbReference type="PROSITE" id="PS51915">
    <property type="entry name" value="ZAD"/>
    <property type="match status" value="1"/>
</dbReference>
<dbReference type="Pfam" id="PF00096">
    <property type="entry name" value="zf-C2H2"/>
    <property type="match status" value="6"/>
</dbReference>
<evidence type="ECO:0008006" key="13">
    <source>
        <dbReference type="Google" id="ProtNLM"/>
    </source>
</evidence>
<name>A0A1B6J8V8_9HEMI</name>
<evidence type="ECO:0000256" key="5">
    <source>
        <dbReference type="ARBA" id="ARBA00022833"/>
    </source>
</evidence>
<evidence type="ECO:0000256" key="1">
    <source>
        <dbReference type="ARBA" id="ARBA00004123"/>
    </source>
</evidence>
<organism evidence="12">
    <name type="scientific">Homalodisca liturata</name>
    <dbReference type="NCBI Taxonomy" id="320908"/>
    <lineage>
        <taxon>Eukaryota</taxon>
        <taxon>Metazoa</taxon>
        <taxon>Ecdysozoa</taxon>
        <taxon>Arthropoda</taxon>
        <taxon>Hexapoda</taxon>
        <taxon>Insecta</taxon>
        <taxon>Pterygota</taxon>
        <taxon>Neoptera</taxon>
        <taxon>Paraneoptera</taxon>
        <taxon>Hemiptera</taxon>
        <taxon>Auchenorrhyncha</taxon>
        <taxon>Membracoidea</taxon>
        <taxon>Cicadellidae</taxon>
        <taxon>Cicadellinae</taxon>
        <taxon>Proconiini</taxon>
        <taxon>Homalodisca</taxon>
    </lineage>
</organism>
<evidence type="ECO:0000313" key="12">
    <source>
        <dbReference type="EMBL" id="JAS95610.1"/>
    </source>
</evidence>
<dbReference type="InterPro" id="IPR013087">
    <property type="entry name" value="Znf_C2H2_type"/>
</dbReference>
<dbReference type="GO" id="GO:0005634">
    <property type="term" value="C:nucleus"/>
    <property type="evidence" value="ECO:0007669"/>
    <property type="project" value="UniProtKB-SubCell"/>
</dbReference>
<feature type="region of interest" description="Disordered" evidence="9">
    <location>
        <begin position="137"/>
        <end position="157"/>
    </location>
</feature>
<dbReference type="SMART" id="SM00868">
    <property type="entry name" value="zf-AD"/>
    <property type="match status" value="1"/>
</dbReference>
<dbReference type="AlphaFoldDB" id="A0A1B6J8V8"/>
<keyword evidence="5 8" id="KW-0862">Zinc</keyword>
<keyword evidence="6" id="KW-0539">Nucleus</keyword>
<evidence type="ECO:0000256" key="9">
    <source>
        <dbReference type="SAM" id="MobiDB-lite"/>
    </source>
</evidence>
<dbReference type="GO" id="GO:0003682">
    <property type="term" value="F:chromatin binding"/>
    <property type="evidence" value="ECO:0007669"/>
    <property type="project" value="UniProtKB-ARBA"/>
</dbReference>
<feature type="domain" description="C2H2-type" evidence="10">
    <location>
        <begin position="325"/>
        <end position="352"/>
    </location>
</feature>
<comment type="subcellular location">
    <subcellularLocation>
        <location evidence="1">Nucleus</location>
    </subcellularLocation>
</comment>
<dbReference type="GO" id="GO:0000978">
    <property type="term" value="F:RNA polymerase II cis-regulatory region sequence-specific DNA binding"/>
    <property type="evidence" value="ECO:0007669"/>
    <property type="project" value="TreeGrafter"/>
</dbReference>
<keyword evidence="4 7" id="KW-0863">Zinc-finger</keyword>
<feature type="binding site" evidence="8">
    <location>
        <position position="74"/>
    </location>
    <ligand>
        <name>Zn(2+)</name>
        <dbReference type="ChEBI" id="CHEBI:29105"/>
    </ligand>
</feature>
<dbReference type="GO" id="GO:0000785">
    <property type="term" value="C:chromatin"/>
    <property type="evidence" value="ECO:0007669"/>
    <property type="project" value="UniProtKB-ARBA"/>
</dbReference>
<evidence type="ECO:0000256" key="2">
    <source>
        <dbReference type="ARBA" id="ARBA00022723"/>
    </source>
</evidence>
<accession>A0A1B6J8V8</accession>
<dbReference type="GO" id="GO:0040029">
    <property type="term" value="P:epigenetic regulation of gene expression"/>
    <property type="evidence" value="ECO:0007669"/>
    <property type="project" value="UniProtKB-ARBA"/>
</dbReference>
<proteinExistence type="predicted"/>
<evidence type="ECO:0000256" key="4">
    <source>
        <dbReference type="ARBA" id="ARBA00022771"/>
    </source>
</evidence>
<protein>
    <recommendedName>
        <fullName evidence="13">Protein krueppel</fullName>
    </recommendedName>
</protein>
<dbReference type="GO" id="GO:0000981">
    <property type="term" value="F:DNA-binding transcription factor activity, RNA polymerase II-specific"/>
    <property type="evidence" value="ECO:0007669"/>
    <property type="project" value="TreeGrafter"/>
</dbReference>
<dbReference type="Pfam" id="PF07776">
    <property type="entry name" value="zf-AD"/>
    <property type="match status" value="1"/>
</dbReference>
<evidence type="ECO:0000259" key="11">
    <source>
        <dbReference type="PROSITE" id="PS51915"/>
    </source>
</evidence>